<organism evidence="2 3">
    <name type="scientific">Dufourea novaeangliae</name>
    <name type="common">Sweat bee</name>
    <dbReference type="NCBI Taxonomy" id="178035"/>
    <lineage>
        <taxon>Eukaryota</taxon>
        <taxon>Metazoa</taxon>
        <taxon>Ecdysozoa</taxon>
        <taxon>Arthropoda</taxon>
        <taxon>Hexapoda</taxon>
        <taxon>Insecta</taxon>
        <taxon>Pterygota</taxon>
        <taxon>Neoptera</taxon>
        <taxon>Endopterygota</taxon>
        <taxon>Hymenoptera</taxon>
        <taxon>Apocrita</taxon>
        <taxon>Aculeata</taxon>
        <taxon>Apoidea</taxon>
        <taxon>Anthophila</taxon>
        <taxon>Halictidae</taxon>
        <taxon>Rophitinae</taxon>
        <taxon>Dufourea</taxon>
    </lineage>
</organism>
<sequence>MVALDNELNLVSEAEPSSQNTMKHRETLGRRDENSTSGCRQSDRHSRCVAVTGE</sequence>
<protein>
    <submittedName>
        <fullName evidence="2">Uncharacterized protein</fullName>
    </submittedName>
</protein>
<reference evidence="2 3" key="1">
    <citation type="submission" date="2015-07" db="EMBL/GenBank/DDBJ databases">
        <title>The genome of Dufourea novaeangliae.</title>
        <authorList>
            <person name="Pan H."/>
            <person name="Kapheim K."/>
        </authorList>
    </citation>
    <scope>NUCLEOTIDE SEQUENCE [LARGE SCALE GENOMIC DNA]</scope>
    <source>
        <strain evidence="2">0120121106</strain>
        <tissue evidence="2">Whole body</tissue>
    </source>
</reference>
<feature type="compositionally biased region" description="Basic and acidic residues" evidence="1">
    <location>
        <begin position="23"/>
        <end position="34"/>
    </location>
</feature>
<gene>
    <name evidence="2" type="ORF">WN55_03492</name>
</gene>
<feature type="region of interest" description="Disordered" evidence="1">
    <location>
        <begin position="1"/>
        <end position="54"/>
    </location>
</feature>
<accession>A0A154PJM1</accession>
<evidence type="ECO:0000256" key="1">
    <source>
        <dbReference type="SAM" id="MobiDB-lite"/>
    </source>
</evidence>
<proteinExistence type="predicted"/>
<dbReference type="EMBL" id="KQ434936">
    <property type="protein sequence ID" value="KZC11987.1"/>
    <property type="molecule type" value="Genomic_DNA"/>
</dbReference>
<evidence type="ECO:0000313" key="2">
    <source>
        <dbReference type="EMBL" id="KZC11987.1"/>
    </source>
</evidence>
<evidence type="ECO:0000313" key="3">
    <source>
        <dbReference type="Proteomes" id="UP000076502"/>
    </source>
</evidence>
<dbReference type="AlphaFoldDB" id="A0A154PJM1"/>
<dbReference type="Proteomes" id="UP000076502">
    <property type="component" value="Unassembled WGS sequence"/>
</dbReference>
<keyword evidence="3" id="KW-1185">Reference proteome</keyword>
<name>A0A154PJM1_DUFNO</name>